<accession>A0A7R8HCZ3</accession>
<dbReference type="GO" id="GO:0006281">
    <property type="term" value="P:DNA repair"/>
    <property type="evidence" value="ECO:0007669"/>
    <property type="project" value="UniProtKB-KW"/>
</dbReference>
<sequence>MESLSIGCVVQRLFEVAEIQFRNFKCLHRSLLRQPSLRLTKVQKLEENVAKSRRRYFIHYHGWSKNWDEWVLEPRMLKYNDANLLKKKELTRAHEAKGRAAKKTKRKANDMEEESVKVLKTDGPPTSQEELEKEKKDPSDGASTSQEETPSQTESEPTVQPEEQFQTKIEVRIKIPDELKPYLVDDWDYLTRQRKLVILPCRITVETMLQDYIKSKSGTSKVASKMNRESAILEVTAGLKEYFNVMLGSQLLYKFEREQHADILKEHGDSTPMCKIYGAIHLLRLFVKLGGMIAYTPLDEKSVQLLVYYIHDFLAYMKKNASSLFMITDYGTAPPEYHRRSL</sequence>
<keyword evidence="11" id="KW-1185">Reference proteome</keyword>
<dbReference type="InterPro" id="IPR053820">
    <property type="entry name" value="MSL3_chromo-like"/>
</dbReference>
<comment type="subcellular location">
    <subcellularLocation>
        <location evidence="1">Nucleus</location>
    </subcellularLocation>
</comment>
<dbReference type="InterPro" id="IPR000953">
    <property type="entry name" value="Chromo/chromo_shadow_dom"/>
</dbReference>
<keyword evidence="2" id="KW-0227">DNA damage</keyword>
<dbReference type="GO" id="GO:0006355">
    <property type="term" value="P:regulation of DNA-templated transcription"/>
    <property type="evidence" value="ECO:0007669"/>
    <property type="project" value="InterPro"/>
</dbReference>
<dbReference type="EMBL" id="HG994587">
    <property type="protein sequence ID" value="CAF3016256.1"/>
    <property type="molecule type" value="Genomic_DNA"/>
</dbReference>
<dbReference type="InterPro" id="IPR008676">
    <property type="entry name" value="MRG"/>
</dbReference>
<evidence type="ECO:0000256" key="1">
    <source>
        <dbReference type="ARBA" id="ARBA00004123"/>
    </source>
</evidence>
<keyword evidence="4" id="KW-0805">Transcription regulation</keyword>
<dbReference type="SUPFAM" id="SSF54160">
    <property type="entry name" value="Chromo domain-like"/>
    <property type="match status" value="1"/>
</dbReference>
<dbReference type="Pfam" id="PF05712">
    <property type="entry name" value="MRG"/>
    <property type="match status" value="1"/>
</dbReference>
<gene>
    <name evidence="10" type="ORF">LSAA_13717</name>
</gene>
<evidence type="ECO:0000256" key="6">
    <source>
        <dbReference type="ARBA" id="ARBA00023204"/>
    </source>
</evidence>
<evidence type="ECO:0000256" key="5">
    <source>
        <dbReference type="ARBA" id="ARBA00023163"/>
    </source>
</evidence>
<dbReference type="GO" id="GO:0006325">
    <property type="term" value="P:chromatin organization"/>
    <property type="evidence" value="ECO:0007669"/>
    <property type="project" value="UniProtKB-KW"/>
</dbReference>
<feature type="compositionally biased region" description="Basic and acidic residues" evidence="8">
    <location>
        <begin position="130"/>
        <end position="139"/>
    </location>
</feature>
<dbReference type="InterPro" id="IPR016197">
    <property type="entry name" value="Chromo-like_dom_sf"/>
</dbReference>
<name>A0A7R8HCZ3_LEPSM</name>
<dbReference type="InterPro" id="IPR038217">
    <property type="entry name" value="MRG_C_sf"/>
</dbReference>
<dbReference type="SMART" id="SM00298">
    <property type="entry name" value="CHROMO"/>
    <property type="match status" value="1"/>
</dbReference>
<evidence type="ECO:0000256" key="3">
    <source>
        <dbReference type="ARBA" id="ARBA00022853"/>
    </source>
</evidence>
<keyword evidence="3" id="KW-0156">Chromatin regulator</keyword>
<evidence type="ECO:0000256" key="7">
    <source>
        <dbReference type="ARBA" id="ARBA00023242"/>
    </source>
</evidence>
<keyword evidence="6" id="KW-0234">DNA repair</keyword>
<dbReference type="PANTHER" id="PTHR10880">
    <property type="entry name" value="MORTALITY FACTOR 4-LIKE PROTEIN"/>
    <property type="match status" value="1"/>
</dbReference>
<feature type="region of interest" description="Disordered" evidence="8">
    <location>
        <begin position="93"/>
        <end position="165"/>
    </location>
</feature>
<keyword evidence="5" id="KW-0804">Transcription</keyword>
<proteinExistence type="predicted"/>
<evidence type="ECO:0000256" key="8">
    <source>
        <dbReference type="SAM" id="MobiDB-lite"/>
    </source>
</evidence>
<feature type="domain" description="Chromo" evidence="9">
    <location>
        <begin position="13"/>
        <end position="92"/>
    </location>
</feature>
<dbReference type="PROSITE" id="PS51640">
    <property type="entry name" value="MRG"/>
    <property type="match status" value="1"/>
</dbReference>
<evidence type="ECO:0000313" key="11">
    <source>
        <dbReference type="Proteomes" id="UP000675881"/>
    </source>
</evidence>
<dbReference type="OrthoDB" id="6362933at2759"/>
<dbReference type="AlphaFoldDB" id="A0A7R8HCZ3"/>
<dbReference type="PANTHER" id="PTHR10880:SF48">
    <property type="entry name" value="MORTALITY FACTOR 4 LIKE 2"/>
    <property type="match status" value="1"/>
</dbReference>
<dbReference type="GO" id="GO:0005634">
    <property type="term" value="C:nucleus"/>
    <property type="evidence" value="ECO:0007669"/>
    <property type="project" value="UniProtKB-SubCell"/>
</dbReference>
<evidence type="ECO:0000256" key="2">
    <source>
        <dbReference type="ARBA" id="ARBA00022763"/>
    </source>
</evidence>
<dbReference type="Gene3D" id="2.30.30.140">
    <property type="match status" value="1"/>
</dbReference>
<evidence type="ECO:0000259" key="9">
    <source>
        <dbReference type="SMART" id="SM00298"/>
    </source>
</evidence>
<feature type="compositionally biased region" description="Basic and acidic residues" evidence="8">
    <location>
        <begin position="107"/>
        <end position="120"/>
    </location>
</feature>
<dbReference type="FunFam" id="1.10.274.30:FF:000001">
    <property type="entry name" value="Mortality factor 4-like protein 1"/>
    <property type="match status" value="1"/>
</dbReference>
<dbReference type="GO" id="GO:0035267">
    <property type="term" value="C:NuA4 histone acetyltransferase complex"/>
    <property type="evidence" value="ECO:0007669"/>
    <property type="project" value="TreeGrafter"/>
</dbReference>
<keyword evidence="7" id="KW-0539">Nucleus</keyword>
<dbReference type="Proteomes" id="UP000675881">
    <property type="component" value="Chromosome 8"/>
</dbReference>
<evidence type="ECO:0000313" key="10">
    <source>
        <dbReference type="EMBL" id="CAF3016256.1"/>
    </source>
</evidence>
<dbReference type="Gene3D" id="1.10.274.30">
    <property type="entry name" value="MRG domain"/>
    <property type="match status" value="1"/>
</dbReference>
<evidence type="ECO:0000256" key="4">
    <source>
        <dbReference type="ARBA" id="ARBA00023015"/>
    </source>
</evidence>
<reference evidence="10" key="1">
    <citation type="submission" date="2021-02" db="EMBL/GenBank/DDBJ databases">
        <authorList>
            <person name="Bekaert M."/>
        </authorList>
    </citation>
    <scope>NUCLEOTIDE SEQUENCE</scope>
    <source>
        <strain evidence="10">IoA-00</strain>
    </source>
</reference>
<feature type="compositionally biased region" description="Low complexity" evidence="8">
    <location>
        <begin position="143"/>
        <end position="158"/>
    </location>
</feature>
<dbReference type="PIRSF" id="PIRSF038133">
    <property type="entry name" value="HAT_Nua4_EAF3/MRG15"/>
    <property type="match status" value="1"/>
</dbReference>
<dbReference type="Pfam" id="PF22732">
    <property type="entry name" value="MSL3_chromo-like"/>
    <property type="match status" value="1"/>
</dbReference>
<organism evidence="10 11">
    <name type="scientific">Lepeophtheirus salmonis</name>
    <name type="common">Salmon louse</name>
    <name type="synonym">Caligus salmonis</name>
    <dbReference type="NCBI Taxonomy" id="72036"/>
    <lineage>
        <taxon>Eukaryota</taxon>
        <taxon>Metazoa</taxon>
        <taxon>Ecdysozoa</taxon>
        <taxon>Arthropoda</taxon>
        <taxon>Crustacea</taxon>
        <taxon>Multicrustacea</taxon>
        <taxon>Hexanauplia</taxon>
        <taxon>Copepoda</taxon>
        <taxon>Siphonostomatoida</taxon>
        <taxon>Caligidae</taxon>
        <taxon>Lepeophtheirus</taxon>
    </lineage>
</organism>
<protein>
    <submittedName>
        <fullName evidence="10">MORF4L1</fullName>
    </submittedName>
</protein>
<dbReference type="InterPro" id="IPR026541">
    <property type="entry name" value="MRG_dom"/>
</dbReference>